<protein>
    <submittedName>
        <fullName evidence="1">Uncharacterized protein</fullName>
    </submittedName>
</protein>
<accession>E6QS96</accession>
<dbReference type="AlphaFoldDB" id="E6QS96"/>
<reference evidence="1" key="1">
    <citation type="submission" date="2009-10" db="EMBL/GenBank/DDBJ databases">
        <title>Diversity of trophic interactions inside an arsenic-rich microbial ecosystem.</title>
        <authorList>
            <person name="Bertin P.N."/>
            <person name="Heinrich-Salmeron A."/>
            <person name="Pelletier E."/>
            <person name="Goulhen-Chollet F."/>
            <person name="Arsene-Ploetze F."/>
            <person name="Gallien S."/>
            <person name="Calteau A."/>
            <person name="Vallenet D."/>
            <person name="Casiot C."/>
            <person name="Chane-Woon-Ming B."/>
            <person name="Giloteaux L."/>
            <person name="Barakat M."/>
            <person name="Bonnefoy V."/>
            <person name="Bruneel O."/>
            <person name="Chandler M."/>
            <person name="Cleiss J."/>
            <person name="Duran R."/>
            <person name="Elbaz-Poulichet F."/>
            <person name="Fonknechten N."/>
            <person name="Lauga B."/>
            <person name="Mornico D."/>
            <person name="Ortet P."/>
            <person name="Schaeffer C."/>
            <person name="Siguier P."/>
            <person name="Alexander Thil Smith A."/>
            <person name="Van Dorsselaer A."/>
            <person name="Weissenbach J."/>
            <person name="Medigue C."/>
            <person name="Le Paslier D."/>
        </authorList>
    </citation>
    <scope>NUCLEOTIDE SEQUENCE</scope>
</reference>
<dbReference type="EMBL" id="CABR01000070">
    <property type="protein sequence ID" value="CBI10118.1"/>
    <property type="molecule type" value="Genomic_DNA"/>
</dbReference>
<name>E6QS96_9ZZZZ</name>
<organism evidence="1">
    <name type="scientific">mine drainage metagenome</name>
    <dbReference type="NCBI Taxonomy" id="410659"/>
    <lineage>
        <taxon>unclassified sequences</taxon>
        <taxon>metagenomes</taxon>
        <taxon>ecological metagenomes</taxon>
    </lineage>
</organism>
<proteinExistence type="predicted"/>
<evidence type="ECO:0000313" key="1">
    <source>
        <dbReference type="EMBL" id="CBI10118.1"/>
    </source>
</evidence>
<comment type="caution">
    <text evidence="1">The sequence shown here is derived from an EMBL/GenBank/DDBJ whole genome shotgun (WGS) entry which is preliminary data.</text>
</comment>
<sequence length="115" mass="13020">MHILRENLKADPYSTDSIIMLARLQKDEGHASAALDTLRHAQHHVLFMYDQQMLEAEALRERAEPRVMPELNQIVGELNTVRYDSKMGNPLTSVNLDSSHIARQLAHVAQQLPPA</sequence>
<gene>
    <name evidence="1" type="ORF">CARN7_0880</name>
</gene>